<organism evidence="1 2">
    <name type="scientific">Hypoxylon rubiginosum</name>
    <dbReference type="NCBI Taxonomy" id="110542"/>
    <lineage>
        <taxon>Eukaryota</taxon>
        <taxon>Fungi</taxon>
        <taxon>Dikarya</taxon>
        <taxon>Ascomycota</taxon>
        <taxon>Pezizomycotina</taxon>
        <taxon>Sordariomycetes</taxon>
        <taxon>Xylariomycetidae</taxon>
        <taxon>Xylariales</taxon>
        <taxon>Hypoxylaceae</taxon>
        <taxon>Hypoxylon</taxon>
    </lineage>
</organism>
<keyword evidence="2" id="KW-1185">Reference proteome</keyword>
<proteinExistence type="predicted"/>
<sequence length="275" mass="30563">MTLKFGASTLKRIISNLEVEHKFNPGPKFSSCLANRAWNTYQTQRPKCPFTVLSRPDQLIRDTYYDTEDGLLSKLGLWVRQRYIHIPPPDPARLITGNQALAAATGNDTAAQWNAKSRLGGHYSNSQFVELDGKADVAREVLRITEAKTKLEDLRVTTDLQTRRSAWEVVGLVDGTAPSAKMTIVVDAVTEAEAGEDGIDEHSPFNHTIGEVELFEEVITEGKGDAEHEAHRKAIAAQRTKELEEFILAHPNLFSTNPKPIGKLAAYNTWRAARS</sequence>
<dbReference type="EMBL" id="MU393696">
    <property type="protein sequence ID" value="KAI4858721.1"/>
    <property type="molecule type" value="Genomic_DNA"/>
</dbReference>
<protein>
    <submittedName>
        <fullName evidence="1">Uncharacterized protein</fullName>
    </submittedName>
</protein>
<evidence type="ECO:0000313" key="1">
    <source>
        <dbReference type="EMBL" id="KAI4858721.1"/>
    </source>
</evidence>
<gene>
    <name evidence="1" type="ORF">F4820DRAFT_441886</name>
</gene>
<comment type="caution">
    <text evidence="1">The sequence shown here is derived from an EMBL/GenBank/DDBJ whole genome shotgun (WGS) entry which is preliminary data.</text>
</comment>
<name>A0ACB9YHK8_9PEZI</name>
<evidence type="ECO:0000313" key="2">
    <source>
        <dbReference type="Proteomes" id="UP001497700"/>
    </source>
</evidence>
<dbReference type="Proteomes" id="UP001497700">
    <property type="component" value="Unassembled WGS sequence"/>
</dbReference>
<accession>A0ACB9YHK8</accession>
<reference evidence="1 2" key="1">
    <citation type="journal article" date="2022" name="New Phytol.">
        <title>Ecological generalism drives hyperdiversity of secondary metabolite gene clusters in xylarialean endophytes.</title>
        <authorList>
            <person name="Franco M.E.E."/>
            <person name="Wisecaver J.H."/>
            <person name="Arnold A.E."/>
            <person name="Ju Y.M."/>
            <person name="Slot J.C."/>
            <person name="Ahrendt S."/>
            <person name="Moore L.P."/>
            <person name="Eastman K.E."/>
            <person name="Scott K."/>
            <person name="Konkel Z."/>
            <person name="Mondo S.J."/>
            <person name="Kuo A."/>
            <person name="Hayes R.D."/>
            <person name="Haridas S."/>
            <person name="Andreopoulos B."/>
            <person name="Riley R."/>
            <person name="LaButti K."/>
            <person name="Pangilinan J."/>
            <person name="Lipzen A."/>
            <person name="Amirebrahimi M."/>
            <person name="Yan J."/>
            <person name="Adam C."/>
            <person name="Keymanesh K."/>
            <person name="Ng V."/>
            <person name="Louie K."/>
            <person name="Northen T."/>
            <person name="Drula E."/>
            <person name="Henrissat B."/>
            <person name="Hsieh H.M."/>
            <person name="Youens-Clark K."/>
            <person name="Lutzoni F."/>
            <person name="Miadlikowska J."/>
            <person name="Eastwood D.C."/>
            <person name="Hamelin R.C."/>
            <person name="Grigoriev I.V."/>
            <person name="U'Ren J.M."/>
        </authorList>
    </citation>
    <scope>NUCLEOTIDE SEQUENCE [LARGE SCALE GENOMIC DNA]</scope>
    <source>
        <strain evidence="1 2">CBS 119005</strain>
    </source>
</reference>